<dbReference type="RefSeq" id="WP_128214587.1">
    <property type="nucleotide sequence ID" value="NZ_CP025746.1"/>
</dbReference>
<reference evidence="2 3" key="1">
    <citation type="submission" date="2018-01" db="EMBL/GenBank/DDBJ databases">
        <title>Genome Sequencing and Assembly of Anaerobacter polyendosporus strain CT4.</title>
        <authorList>
            <person name="Tachaapaikoon C."/>
            <person name="Sutheeworapong S."/>
            <person name="Jenjaroenpun P."/>
            <person name="Wongsurawat T."/>
            <person name="Nookeaw I."/>
            <person name="Cheawchanlertfa P."/>
            <person name="Kosugi A."/>
            <person name="Cheevadhanarak S."/>
            <person name="Ratanakhanokchai K."/>
        </authorList>
    </citation>
    <scope>NUCLEOTIDE SEQUENCE [LARGE SCALE GENOMIC DNA]</scope>
    <source>
        <strain evidence="2 3">CT4</strain>
    </source>
</reference>
<dbReference type="Proteomes" id="UP000286268">
    <property type="component" value="Chromosome"/>
</dbReference>
<accession>A0A410DXE2</accession>
<dbReference type="EMBL" id="CP025746">
    <property type="protein sequence ID" value="QAA33866.1"/>
    <property type="molecule type" value="Genomic_DNA"/>
</dbReference>
<dbReference type="InterPro" id="IPR038720">
    <property type="entry name" value="YprB_RNase_H-like_dom"/>
</dbReference>
<dbReference type="KEGG" id="cmah:C1I91_20765"/>
<dbReference type="AlphaFoldDB" id="A0A410DXE2"/>
<dbReference type="Pfam" id="PF13482">
    <property type="entry name" value="RNase_H_2"/>
    <property type="match status" value="1"/>
</dbReference>
<name>A0A410DXE2_9CLOT</name>
<dbReference type="Gene3D" id="3.30.420.10">
    <property type="entry name" value="Ribonuclease H-like superfamily/Ribonuclease H"/>
    <property type="match status" value="1"/>
</dbReference>
<gene>
    <name evidence="2" type="ORF">C1I91_20765</name>
</gene>
<sequence length="267" mass="31106">MEFITQNDVIKLEEDLYSKYALNKIAFIDIEATGFDKLNNKVFAISVGKFENQIFTNEILFSEQNEEKILLESFLKLVKDRSVWCTFNGLAFDEPFLLERLCVNNLEIPKIDKHIDFYREIAPYKNSLNLSGCSLKDMEKYLGVQREDSINGKECRDAYFDYLSTGDKEIKNKIILHNMEDVSNLPLLFLILNDIETKGLKRDDLLSKNQKHYIKYLTRKKGVELDKMAFGNMSKKIASKIIYELIQNKVNTGKIKEILDNKQSKNQ</sequence>
<dbReference type="InterPro" id="IPR036397">
    <property type="entry name" value="RNaseH_sf"/>
</dbReference>
<organism evidence="2 3">
    <name type="scientific">Clostridium manihotivorum</name>
    <dbReference type="NCBI Taxonomy" id="2320868"/>
    <lineage>
        <taxon>Bacteria</taxon>
        <taxon>Bacillati</taxon>
        <taxon>Bacillota</taxon>
        <taxon>Clostridia</taxon>
        <taxon>Eubacteriales</taxon>
        <taxon>Clostridiaceae</taxon>
        <taxon>Clostridium</taxon>
    </lineage>
</organism>
<feature type="domain" description="YprB ribonuclease H-like" evidence="1">
    <location>
        <begin position="26"/>
        <end position="189"/>
    </location>
</feature>
<evidence type="ECO:0000313" key="3">
    <source>
        <dbReference type="Proteomes" id="UP000286268"/>
    </source>
</evidence>
<evidence type="ECO:0000313" key="2">
    <source>
        <dbReference type="EMBL" id="QAA33866.1"/>
    </source>
</evidence>
<dbReference type="GO" id="GO:0003676">
    <property type="term" value="F:nucleic acid binding"/>
    <property type="evidence" value="ECO:0007669"/>
    <property type="project" value="InterPro"/>
</dbReference>
<keyword evidence="3" id="KW-1185">Reference proteome</keyword>
<protein>
    <recommendedName>
        <fullName evidence="1">YprB ribonuclease H-like domain-containing protein</fullName>
    </recommendedName>
</protein>
<dbReference type="InterPro" id="IPR012337">
    <property type="entry name" value="RNaseH-like_sf"/>
</dbReference>
<proteinExistence type="predicted"/>
<dbReference type="SUPFAM" id="SSF53098">
    <property type="entry name" value="Ribonuclease H-like"/>
    <property type="match status" value="1"/>
</dbReference>
<dbReference type="PANTHER" id="PTHR38462">
    <property type="entry name" value="EXONUCLEASE-LIKE PROTEIN"/>
    <property type="match status" value="1"/>
</dbReference>
<evidence type="ECO:0000259" key="1">
    <source>
        <dbReference type="Pfam" id="PF13482"/>
    </source>
</evidence>
<dbReference type="PANTHER" id="PTHR38462:SF1">
    <property type="entry name" value="YPRB RIBONUCLEASE H-LIKE DOMAIN-CONTAINING PROTEIN"/>
    <property type="match status" value="1"/>
</dbReference>
<dbReference type="OrthoDB" id="9790530at2"/>